<accession>A0ABX3ZLV0</accession>
<comment type="caution">
    <text evidence="1">The sequence shown here is derived from an EMBL/GenBank/DDBJ whole genome shotgun (WGS) entry which is preliminary data.</text>
</comment>
<name>A0ABX3ZLV0_9BACL</name>
<reference evidence="1 2" key="1">
    <citation type="journal article" date="2017" name="Int. J. Syst. Evol. Microbiol.">
        <title>Solibacillus kalamii sp. nov., isolated from a high-efficiency particulate arrestance filter system used in the International Space Station.</title>
        <authorList>
            <person name="Checinska Sielaff A."/>
            <person name="Kumar R.M."/>
            <person name="Pal D."/>
            <person name="Mayilraj S."/>
            <person name="Venkateswaran K."/>
        </authorList>
    </citation>
    <scope>NUCLEOTIDE SEQUENCE [LARGE SCALE GENOMIC DNA]</scope>
    <source>
        <strain evidence="1 2">ISSFR-015</strain>
    </source>
</reference>
<dbReference type="Proteomes" id="UP000196594">
    <property type="component" value="Unassembled WGS sequence"/>
</dbReference>
<sequence>MRNVYIIEHVEVVHNEIYFILNEKKQLSQLQSTGQVIVDSDNEAFLYIIEENEAYSYLSFSKNVWPQLLQLLLAEQKAYLKVQDGLLPLQQFADELQGLLYNIEGNSNYGDQFVENIEKAFAEFLNK</sequence>
<organism evidence="1 2">
    <name type="scientific">Solibacillus kalamii</name>
    <dbReference type="NCBI Taxonomy" id="1748298"/>
    <lineage>
        <taxon>Bacteria</taxon>
        <taxon>Bacillati</taxon>
        <taxon>Bacillota</taxon>
        <taxon>Bacilli</taxon>
        <taxon>Bacillales</taxon>
        <taxon>Caryophanaceae</taxon>
        <taxon>Solibacillus</taxon>
    </lineage>
</organism>
<protein>
    <submittedName>
        <fullName evidence="1">Uncharacterized protein</fullName>
    </submittedName>
</protein>
<gene>
    <name evidence="1" type="ORF">CBM15_02265</name>
</gene>
<dbReference type="RefSeq" id="WP_087615569.1">
    <property type="nucleotide sequence ID" value="NZ_JAFBEY010000002.1"/>
</dbReference>
<proteinExistence type="predicted"/>
<keyword evidence="2" id="KW-1185">Reference proteome</keyword>
<dbReference type="InterPro" id="IPR020908">
    <property type="entry name" value="UPF0738"/>
</dbReference>
<dbReference type="EMBL" id="NHNT01000001">
    <property type="protein sequence ID" value="OUZ40715.1"/>
    <property type="molecule type" value="Genomic_DNA"/>
</dbReference>
<dbReference type="Pfam" id="PF19785">
    <property type="entry name" value="UPF0738"/>
    <property type="match status" value="1"/>
</dbReference>
<evidence type="ECO:0000313" key="1">
    <source>
        <dbReference type="EMBL" id="OUZ40715.1"/>
    </source>
</evidence>
<evidence type="ECO:0000313" key="2">
    <source>
        <dbReference type="Proteomes" id="UP000196594"/>
    </source>
</evidence>